<dbReference type="SUPFAM" id="SSF63862">
    <property type="entry name" value="Thiamin pyrophosphokinase, substrate-binding domain"/>
    <property type="match status" value="1"/>
</dbReference>
<dbReference type="Pfam" id="PF04263">
    <property type="entry name" value="TPK_catalytic"/>
    <property type="match status" value="1"/>
</dbReference>
<dbReference type="InterPro" id="IPR007371">
    <property type="entry name" value="TPK_catalytic"/>
</dbReference>
<dbReference type="Gene3D" id="3.40.50.10240">
    <property type="entry name" value="Thiamin pyrophosphokinase, catalytic domain"/>
    <property type="match status" value="1"/>
</dbReference>
<dbReference type="RefSeq" id="WP_284342132.1">
    <property type="nucleotide sequence ID" value="NZ_BSNS01000022.1"/>
</dbReference>
<evidence type="ECO:0000313" key="8">
    <source>
        <dbReference type="EMBL" id="GLQ56724.1"/>
    </source>
</evidence>
<sequence>MQDANLNTIPLVFPDILVIVGGGEVDVPLLEQLSHEGARLIGADGGADAIMAAGLVPDAIVGDMDSVSDPEGWPEPVRVIHIGEQITTDFEKCLYSTRAPITIALGMTGRRFDHTLSAISAATRFARERHIILADEHDVALAISGPFHFSVARGERVSVYPLAPIRFLSSKGLLYPLDGLHLEQGGLIGTSNQAVEGAVDIVPEGDTPWLLVVEKSHLPALTAALREQPAGL</sequence>
<evidence type="ECO:0000256" key="4">
    <source>
        <dbReference type="ARBA" id="ARBA00022840"/>
    </source>
</evidence>
<protein>
    <recommendedName>
        <fullName evidence="5">Thiamine diphosphokinase</fullName>
        <ecNumber evidence="5">2.7.6.2</ecNumber>
    </recommendedName>
</protein>
<evidence type="ECO:0000259" key="6">
    <source>
        <dbReference type="Pfam" id="PF04263"/>
    </source>
</evidence>
<accession>A0ABQ5W9E5</accession>
<dbReference type="PANTHER" id="PTHR41299:SF1">
    <property type="entry name" value="THIAMINE PYROPHOSPHOKINASE"/>
    <property type="match status" value="1"/>
</dbReference>
<dbReference type="SUPFAM" id="SSF63999">
    <property type="entry name" value="Thiamin pyrophosphokinase, catalytic domain"/>
    <property type="match status" value="1"/>
</dbReference>
<evidence type="ECO:0000256" key="1">
    <source>
        <dbReference type="ARBA" id="ARBA00022679"/>
    </source>
</evidence>
<evidence type="ECO:0000259" key="7">
    <source>
        <dbReference type="Pfam" id="PF04265"/>
    </source>
</evidence>
<dbReference type="NCBIfam" id="TIGR01378">
    <property type="entry name" value="thi_PPkinase"/>
    <property type="match status" value="1"/>
</dbReference>
<evidence type="ECO:0000256" key="5">
    <source>
        <dbReference type="NCBIfam" id="TIGR01378"/>
    </source>
</evidence>
<keyword evidence="3" id="KW-0418">Kinase</keyword>
<reference evidence="9" key="1">
    <citation type="journal article" date="2019" name="Int. J. Syst. Evol. Microbiol.">
        <title>The Global Catalogue of Microorganisms (GCM) 10K type strain sequencing project: providing services to taxonomists for standard genome sequencing and annotation.</title>
        <authorList>
            <consortium name="The Broad Institute Genomics Platform"/>
            <consortium name="The Broad Institute Genome Sequencing Center for Infectious Disease"/>
            <person name="Wu L."/>
            <person name="Ma J."/>
        </authorList>
    </citation>
    <scope>NUCLEOTIDE SEQUENCE [LARGE SCALE GENOMIC DNA]</scope>
    <source>
        <strain evidence="9">NBRC 112416</strain>
    </source>
</reference>
<dbReference type="Pfam" id="PF04265">
    <property type="entry name" value="TPK_B1_binding"/>
    <property type="match status" value="1"/>
</dbReference>
<evidence type="ECO:0000256" key="2">
    <source>
        <dbReference type="ARBA" id="ARBA00022741"/>
    </source>
</evidence>
<evidence type="ECO:0000256" key="3">
    <source>
        <dbReference type="ARBA" id="ARBA00022777"/>
    </source>
</evidence>
<organism evidence="8 9">
    <name type="scientific">Devosia nitrariae</name>
    <dbReference type="NCBI Taxonomy" id="2071872"/>
    <lineage>
        <taxon>Bacteria</taxon>
        <taxon>Pseudomonadati</taxon>
        <taxon>Pseudomonadota</taxon>
        <taxon>Alphaproteobacteria</taxon>
        <taxon>Hyphomicrobiales</taxon>
        <taxon>Devosiaceae</taxon>
        <taxon>Devosia</taxon>
    </lineage>
</organism>
<keyword evidence="1" id="KW-0808">Transferase</keyword>
<proteinExistence type="predicted"/>
<dbReference type="Proteomes" id="UP001156691">
    <property type="component" value="Unassembled WGS sequence"/>
</dbReference>
<keyword evidence="2" id="KW-0547">Nucleotide-binding</keyword>
<dbReference type="EC" id="2.7.6.2" evidence="5"/>
<dbReference type="InterPro" id="IPR053149">
    <property type="entry name" value="TPK"/>
</dbReference>
<dbReference type="InterPro" id="IPR036371">
    <property type="entry name" value="TPK_B1-bd_sf"/>
</dbReference>
<dbReference type="InterPro" id="IPR007373">
    <property type="entry name" value="Thiamin_PyroPKinase_B1-bd"/>
</dbReference>
<keyword evidence="9" id="KW-1185">Reference proteome</keyword>
<dbReference type="CDD" id="cd07995">
    <property type="entry name" value="TPK"/>
    <property type="match status" value="1"/>
</dbReference>
<feature type="domain" description="Thiamin pyrophosphokinase thiamin-binding" evidence="7">
    <location>
        <begin position="154"/>
        <end position="200"/>
    </location>
</feature>
<dbReference type="PANTHER" id="PTHR41299">
    <property type="entry name" value="THIAMINE PYROPHOSPHOKINASE"/>
    <property type="match status" value="1"/>
</dbReference>
<dbReference type="EMBL" id="BSNS01000022">
    <property type="protein sequence ID" value="GLQ56724.1"/>
    <property type="molecule type" value="Genomic_DNA"/>
</dbReference>
<evidence type="ECO:0000313" key="9">
    <source>
        <dbReference type="Proteomes" id="UP001156691"/>
    </source>
</evidence>
<gene>
    <name evidence="8" type="primary">thiN</name>
    <name evidence="8" type="ORF">GCM10010862_39830</name>
</gene>
<dbReference type="InterPro" id="IPR036759">
    <property type="entry name" value="TPK_catalytic_sf"/>
</dbReference>
<feature type="domain" description="Thiamin pyrophosphokinase catalytic" evidence="6">
    <location>
        <begin position="32"/>
        <end position="128"/>
    </location>
</feature>
<comment type="caution">
    <text evidence="8">The sequence shown here is derived from an EMBL/GenBank/DDBJ whole genome shotgun (WGS) entry which is preliminary data.</text>
</comment>
<name>A0ABQ5W9E5_9HYPH</name>
<keyword evidence="4" id="KW-0067">ATP-binding</keyword>
<dbReference type="InterPro" id="IPR006282">
    <property type="entry name" value="Thi_PPkinase"/>
</dbReference>